<gene>
    <name evidence="1" type="ORF">EV209_0213</name>
</gene>
<reference evidence="1 2" key="1">
    <citation type="submission" date="2019-02" db="EMBL/GenBank/DDBJ databases">
        <title>Genomic Encyclopedia of Type Strains, Phase IV (KMG-IV): sequencing the most valuable type-strain genomes for metagenomic binning, comparative biology and taxonomic classification.</title>
        <authorList>
            <person name="Goeker M."/>
        </authorList>
    </citation>
    <scope>NUCLEOTIDE SEQUENCE [LARGE SCALE GENOMIC DNA]</scope>
    <source>
        <strain evidence="1 2">DSM 29486</strain>
    </source>
</reference>
<dbReference type="RefSeq" id="WP_130432200.1">
    <property type="nucleotide sequence ID" value="NZ_SGXF01000001.1"/>
</dbReference>
<sequence length="69" mass="8090">MSKYNEKSKEYTMQYMKENLEEIRFRVKKGEKDKYKIAAENAGVSMAKFFTTAANEKIERDALESPTQD</sequence>
<dbReference type="EMBL" id="SGXF01000001">
    <property type="protein sequence ID" value="RZT02108.1"/>
    <property type="molecule type" value="Genomic_DNA"/>
</dbReference>
<name>A0A4Q7PPX5_9FIRM</name>
<dbReference type="AlphaFoldDB" id="A0A4Q7PPX5"/>
<evidence type="ECO:0000313" key="2">
    <source>
        <dbReference type="Proteomes" id="UP000292927"/>
    </source>
</evidence>
<organism evidence="1 2">
    <name type="scientific">Cuneatibacter caecimuris</name>
    <dbReference type="NCBI Taxonomy" id="1796618"/>
    <lineage>
        <taxon>Bacteria</taxon>
        <taxon>Bacillati</taxon>
        <taxon>Bacillota</taxon>
        <taxon>Clostridia</taxon>
        <taxon>Lachnospirales</taxon>
        <taxon>Lachnospiraceae</taxon>
        <taxon>Cuneatibacter</taxon>
    </lineage>
</organism>
<proteinExistence type="predicted"/>
<evidence type="ECO:0000313" key="1">
    <source>
        <dbReference type="EMBL" id="RZT02108.1"/>
    </source>
</evidence>
<accession>A0A4Q7PPX5</accession>
<keyword evidence="2" id="KW-1185">Reference proteome</keyword>
<protein>
    <submittedName>
        <fullName evidence="1">Uncharacterized protein</fullName>
    </submittedName>
</protein>
<comment type="caution">
    <text evidence="1">The sequence shown here is derived from an EMBL/GenBank/DDBJ whole genome shotgun (WGS) entry which is preliminary data.</text>
</comment>
<dbReference type="Proteomes" id="UP000292927">
    <property type="component" value="Unassembled WGS sequence"/>
</dbReference>